<protein>
    <recommendedName>
        <fullName evidence="5">HTH tetR-type domain-containing protein</fullName>
    </recommendedName>
</protein>
<evidence type="ECO:0000256" key="3">
    <source>
        <dbReference type="ARBA" id="ARBA00023163"/>
    </source>
</evidence>
<dbReference type="PANTHER" id="PTHR47506:SF3">
    <property type="entry name" value="HTH-TYPE TRANSCRIPTIONAL REGULATOR LMRA"/>
    <property type="match status" value="1"/>
</dbReference>
<comment type="caution">
    <text evidence="6">The sequence shown here is derived from an EMBL/GenBank/DDBJ whole genome shotgun (WGS) entry which is preliminary data.</text>
</comment>
<evidence type="ECO:0000256" key="1">
    <source>
        <dbReference type="ARBA" id="ARBA00023015"/>
    </source>
</evidence>
<evidence type="ECO:0000259" key="5">
    <source>
        <dbReference type="PROSITE" id="PS50977"/>
    </source>
</evidence>
<dbReference type="PROSITE" id="PS50977">
    <property type="entry name" value="HTH_TETR_2"/>
    <property type="match status" value="1"/>
</dbReference>
<dbReference type="HOGENOM" id="CLU_069356_28_1_9"/>
<evidence type="ECO:0000256" key="4">
    <source>
        <dbReference type="PROSITE-ProRule" id="PRU00335"/>
    </source>
</evidence>
<dbReference type="PATRIC" id="fig|1053236.3.peg.916"/>
<evidence type="ECO:0000313" key="7">
    <source>
        <dbReference type="Proteomes" id="UP000014020"/>
    </source>
</evidence>
<dbReference type="InterPro" id="IPR036271">
    <property type="entry name" value="Tet_transcr_reg_TetR-rel_C_sf"/>
</dbReference>
<feature type="DNA-binding region" description="H-T-H motif" evidence="4">
    <location>
        <begin position="42"/>
        <end position="61"/>
    </location>
</feature>
<proteinExistence type="predicted"/>
<keyword evidence="3" id="KW-0804">Transcription</keyword>
<reference evidence="7" key="1">
    <citation type="submission" date="2012-12" db="EMBL/GenBank/DDBJ databases">
        <title>The genome sequence of Bacillus cereus VD146.</title>
        <authorList>
            <consortium name="The Broad Institute Genome Sequencing Platform"/>
            <consortium name="The Broad Institute Genome Sequencing Center for Infectious Disease"/>
            <person name="Feldgarden M."/>
            <person name="Van der Auwera G.A."/>
            <person name="Mahillon J."/>
            <person name="Duprez V."/>
            <person name="Timmery S."/>
            <person name="Mattelet C."/>
            <person name="Dierick K."/>
            <person name="Sun M."/>
            <person name="Yu Z."/>
            <person name="Zhu L."/>
            <person name="Hu X."/>
            <person name="Shank E.B."/>
            <person name="Swiecicka I."/>
            <person name="Hansen B.M."/>
            <person name="Andrup L."/>
            <person name="Walker B."/>
            <person name="Young S.K."/>
            <person name="Zeng Q."/>
            <person name="Gargeya S."/>
            <person name="Fitzgerald M."/>
            <person name="Haas B."/>
            <person name="Abouelleil A."/>
            <person name="Alvarado L."/>
            <person name="Arachchi H.M."/>
            <person name="Berlin A.M."/>
            <person name="Chapman S.B."/>
            <person name="Dewar J."/>
            <person name="Goldberg J."/>
            <person name="Griggs A."/>
            <person name="Gujja S."/>
            <person name="Hansen M."/>
            <person name="Howarth C."/>
            <person name="Imamovic A."/>
            <person name="Larimer J."/>
            <person name="McCowan C."/>
            <person name="Murphy C."/>
            <person name="Neiman D."/>
            <person name="Pearson M."/>
            <person name="Priest M."/>
            <person name="Roberts A."/>
            <person name="Saif S."/>
            <person name="Shea T."/>
            <person name="Sisk P."/>
            <person name="Sykes S."/>
            <person name="Wortman J."/>
            <person name="Nusbaum C."/>
            <person name="Birren B."/>
        </authorList>
    </citation>
    <scope>NUCLEOTIDE SEQUENCE [LARGE SCALE GENOMIC DNA]</scope>
    <source>
        <strain evidence="7">VD146</strain>
    </source>
</reference>
<dbReference type="PANTHER" id="PTHR47506">
    <property type="entry name" value="TRANSCRIPTIONAL REGULATORY PROTEIN"/>
    <property type="match status" value="1"/>
</dbReference>
<name>R8NHN5_BACCX</name>
<dbReference type="AlphaFoldDB" id="R8NHN5"/>
<sequence length="210" mass="23961">MTIKYTEWYILYMNTNKVEKTKAYIIKKTSPIFNKKGYYGTSLSDITNATKLTKGSIYGNFKDKDDVAVNCFLFNVNNITDEIYNNMQGAKNSLEKLLVFPKIYRNIFKDIIANGGCPIANTLIESDDTHPILLKLALDTLYRLENFLVSIIEEGLLYGEFIETTESHKTVQTIITLCEGGMILTKSTKKESYLINAIETIEEIIYSLKK</sequence>
<keyword evidence="1" id="KW-0805">Transcription regulation</keyword>
<dbReference type="Pfam" id="PF16925">
    <property type="entry name" value="TetR_C_13"/>
    <property type="match status" value="1"/>
</dbReference>
<feature type="domain" description="HTH tetR-type" evidence="5">
    <location>
        <begin position="19"/>
        <end position="79"/>
    </location>
</feature>
<evidence type="ECO:0000313" key="6">
    <source>
        <dbReference type="EMBL" id="EOP46041.1"/>
    </source>
</evidence>
<dbReference type="Proteomes" id="UP000014020">
    <property type="component" value="Unassembled WGS sequence"/>
</dbReference>
<dbReference type="Pfam" id="PF00440">
    <property type="entry name" value="TetR_N"/>
    <property type="match status" value="1"/>
</dbReference>
<accession>R8NHN5</accession>
<dbReference type="InterPro" id="IPR001647">
    <property type="entry name" value="HTH_TetR"/>
</dbReference>
<dbReference type="SUPFAM" id="SSF48498">
    <property type="entry name" value="Tetracyclin repressor-like, C-terminal domain"/>
    <property type="match status" value="1"/>
</dbReference>
<dbReference type="Gene3D" id="1.10.357.10">
    <property type="entry name" value="Tetracycline Repressor, domain 2"/>
    <property type="match status" value="1"/>
</dbReference>
<dbReference type="InterPro" id="IPR009057">
    <property type="entry name" value="Homeodomain-like_sf"/>
</dbReference>
<gene>
    <name evidence="6" type="ORF">IK1_04253</name>
</gene>
<organism evidence="6 7">
    <name type="scientific">Bacillus cereus (strain VD146)</name>
    <dbReference type="NCBI Taxonomy" id="1053236"/>
    <lineage>
        <taxon>Bacteria</taxon>
        <taxon>Bacillati</taxon>
        <taxon>Bacillota</taxon>
        <taxon>Bacilli</taxon>
        <taxon>Bacillales</taxon>
        <taxon>Bacillaceae</taxon>
        <taxon>Bacillus</taxon>
        <taxon>Bacillus cereus group</taxon>
    </lineage>
</organism>
<dbReference type="InterPro" id="IPR011075">
    <property type="entry name" value="TetR_C"/>
</dbReference>
<dbReference type="EMBL" id="AHFE01000020">
    <property type="protein sequence ID" value="EOP46041.1"/>
    <property type="molecule type" value="Genomic_DNA"/>
</dbReference>
<dbReference type="SUPFAM" id="SSF46689">
    <property type="entry name" value="Homeodomain-like"/>
    <property type="match status" value="1"/>
</dbReference>
<keyword evidence="2 4" id="KW-0238">DNA-binding</keyword>
<dbReference type="GO" id="GO:0003677">
    <property type="term" value="F:DNA binding"/>
    <property type="evidence" value="ECO:0007669"/>
    <property type="project" value="UniProtKB-UniRule"/>
</dbReference>
<evidence type="ECO:0000256" key="2">
    <source>
        <dbReference type="ARBA" id="ARBA00023125"/>
    </source>
</evidence>